<keyword evidence="8" id="KW-1185">Reference proteome</keyword>
<comment type="caution">
    <text evidence="7">The sequence shown here is derived from an EMBL/GenBank/DDBJ whole genome shotgun (WGS) entry which is preliminary data.</text>
</comment>
<organism evidence="7 8">
    <name type="scientific">Candida theae</name>
    <dbReference type="NCBI Taxonomy" id="1198502"/>
    <lineage>
        <taxon>Eukaryota</taxon>
        <taxon>Fungi</taxon>
        <taxon>Dikarya</taxon>
        <taxon>Ascomycota</taxon>
        <taxon>Saccharomycotina</taxon>
        <taxon>Pichiomycetes</taxon>
        <taxon>Debaryomycetaceae</taxon>
        <taxon>Candida/Lodderomyces clade</taxon>
        <taxon>Candida</taxon>
    </lineage>
</organism>
<proteinExistence type="predicted"/>
<keyword evidence="4 6" id="KW-1133">Transmembrane helix</keyword>
<evidence type="ECO:0000256" key="5">
    <source>
        <dbReference type="ARBA" id="ARBA00023136"/>
    </source>
</evidence>
<comment type="subcellular location">
    <subcellularLocation>
        <location evidence="1">Membrane</location>
        <topology evidence="1">Multi-pass membrane protein</topology>
    </subcellularLocation>
</comment>
<gene>
    <name evidence="7" type="ORF">KGF57_003400</name>
</gene>
<evidence type="ECO:0000256" key="4">
    <source>
        <dbReference type="ARBA" id="ARBA00022989"/>
    </source>
</evidence>
<dbReference type="Proteomes" id="UP001204833">
    <property type="component" value="Unassembled WGS sequence"/>
</dbReference>
<dbReference type="PANTHER" id="PTHR43791">
    <property type="entry name" value="PERMEASE-RELATED"/>
    <property type="match status" value="1"/>
</dbReference>
<evidence type="ECO:0000256" key="2">
    <source>
        <dbReference type="ARBA" id="ARBA00022448"/>
    </source>
</evidence>
<reference evidence="7 8" key="1">
    <citation type="journal article" date="2022" name="DNA Res.">
        <title>Genome analysis of five recently described species of the CUG-Ser clade uncovers Candida theae as a new hybrid lineage with pathogenic potential in the Candida parapsilosis species complex.</title>
        <authorList>
            <person name="Mixao V."/>
            <person name="Del Olmo V."/>
            <person name="Hegedusova E."/>
            <person name="Saus E."/>
            <person name="Pryszcz L."/>
            <person name="Cillingova A."/>
            <person name="Nosek J."/>
            <person name="Gabaldon T."/>
        </authorList>
    </citation>
    <scope>NUCLEOTIDE SEQUENCE [LARGE SCALE GENOMIC DNA]</scope>
    <source>
        <strain evidence="7 8">CBS 12239</strain>
    </source>
</reference>
<dbReference type="GeneID" id="76151458"/>
<evidence type="ECO:0000313" key="8">
    <source>
        <dbReference type="Proteomes" id="UP001204833"/>
    </source>
</evidence>
<dbReference type="GO" id="GO:0016020">
    <property type="term" value="C:membrane"/>
    <property type="evidence" value="ECO:0007669"/>
    <property type="project" value="UniProtKB-SubCell"/>
</dbReference>
<evidence type="ECO:0000256" key="3">
    <source>
        <dbReference type="ARBA" id="ARBA00022692"/>
    </source>
</evidence>
<dbReference type="PANTHER" id="PTHR43791:SF29">
    <property type="entry name" value="MAJOR FACILITATOR SUPERFAMILY (MFS) PROFILE DOMAIN-CONTAINING PROTEIN"/>
    <property type="match status" value="1"/>
</dbReference>
<protein>
    <recommendedName>
        <fullName evidence="9">Allantoate permease</fullName>
    </recommendedName>
</protein>
<keyword evidence="3 6" id="KW-0812">Transmembrane</keyword>
<feature type="non-terminal residue" evidence="7">
    <location>
        <position position="1"/>
    </location>
</feature>
<keyword evidence="5 6" id="KW-0472">Membrane</keyword>
<evidence type="ECO:0000256" key="1">
    <source>
        <dbReference type="ARBA" id="ARBA00004141"/>
    </source>
</evidence>
<accession>A0AAD5FXS5</accession>
<evidence type="ECO:0000256" key="6">
    <source>
        <dbReference type="SAM" id="Phobius"/>
    </source>
</evidence>
<evidence type="ECO:0000313" key="7">
    <source>
        <dbReference type="EMBL" id="KAI5956680.1"/>
    </source>
</evidence>
<dbReference type="RefSeq" id="XP_051608085.1">
    <property type="nucleotide sequence ID" value="XM_051752816.1"/>
</dbReference>
<feature type="transmembrane region" description="Helical" evidence="6">
    <location>
        <begin position="35"/>
        <end position="58"/>
    </location>
</feature>
<dbReference type="EMBL" id="JAIHNG010000125">
    <property type="protein sequence ID" value="KAI5956680.1"/>
    <property type="molecule type" value="Genomic_DNA"/>
</dbReference>
<name>A0AAD5FXS5_9ASCO</name>
<keyword evidence="2" id="KW-0813">Transport</keyword>
<dbReference type="AlphaFoldDB" id="A0AAD5FXS5"/>
<evidence type="ECO:0008006" key="9">
    <source>
        <dbReference type="Google" id="ProtNLM"/>
    </source>
</evidence>
<sequence length="96" mass="11477">RSICSALYNMFVQLGGIIANNIYREDDRPQYKRGNLQIFVISLILIPVLLLVKAYYVWRNKSKDKIWNAMSEEEQQTYRDTTTDEANKRLDFRFEH</sequence>
<dbReference type="GO" id="GO:0022857">
    <property type="term" value="F:transmembrane transporter activity"/>
    <property type="evidence" value="ECO:0007669"/>
    <property type="project" value="TreeGrafter"/>
</dbReference>